<dbReference type="OrthoDB" id="9797795at2"/>
<dbReference type="InterPro" id="IPR051199">
    <property type="entry name" value="LPS_LOS_Heptosyltrfase"/>
</dbReference>
<dbReference type="GO" id="GO:0009244">
    <property type="term" value="P:lipopolysaccharide core region biosynthetic process"/>
    <property type="evidence" value="ECO:0007669"/>
    <property type="project" value="TreeGrafter"/>
</dbReference>
<sequence>MTNNSITLLEKHFGRVGCALLTWVRRVRGVVVKERRVDQPCRKIVFVKFIEQGALVLHQNTFREAADTYGAANVYLCTFAASAQLIDILNVVPRENRITINEKSLWLFTKGFVQALIRIRKQNIDTVIDLEFFSCATAIFCYLTGATKRAGYHRFKGAQNYRGDLFTHRLSYSHYVHVTASSWCLLKSLERPVASLPALDVPVSTRQTEISFTPNQQDLTRFRTLLGEDAENPAPILIVNPSLNDVLPLRKWPAENFAAFVKKFRERFPEHVLVFTGRGDEREKTDRFIHELGEPQAINLCGKTELRDILTLYSRARLLVTTDSGPAHFAAMTPVHTVVLFGPETPALYAPLSERTHVMYNALPCSPCYNVYNNRVSTCPRNLCMQTISVDQVMQTATKILEKEPEPVERSWSHSRE</sequence>
<evidence type="ECO:0000313" key="4">
    <source>
        <dbReference type="Proteomes" id="UP000271925"/>
    </source>
</evidence>
<dbReference type="GO" id="GO:0008713">
    <property type="term" value="F:ADP-heptose-lipopolysaccharide heptosyltransferase activity"/>
    <property type="evidence" value="ECO:0007669"/>
    <property type="project" value="TreeGrafter"/>
</dbReference>
<keyword evidence="4" id="KW-1185">Reference proteome</keyword>
<dbReference type="Gene3D" id="3.40.50.2000">
    <property type="entry name" value="Glycogen Phosphorylase B"/>
    <property type="match status" value="2"/>
</dbReference>
<dbReference type="GO" id="GO:0005829">
    <property type="term" value="C:cytosol"/>
    <property type="evidence" value="ECO:0007669"/>
    <property type="project" value="TreeGrafter"/>
</dbReference>
<proteinExistence type="predicted"/>
<reference evidence="3 4" key="1">
    <citation type="submission" date="2018-11" db="EMBL/GenBank/DDBJ databases">
        <authorList>
            <person name="Zhou Z."/>
            <person name="Wang G."/>
        </authorList>
    </citation>
    <scope>NUCLEOTIDE SEQUENCE [LARGE SCALE GENOMIC DNA]</scope>
    <source>
        <strain evidence="3 4">KCTC52004</strain>
    </source>
</reference>
<protein>
    <submittedName>
        <fullName evidence="3">Glycosyltransferase family 9 protein</fullName>
    </submittedName>
</protein>
<organism evidence="3 4">
    <name type="scientific">Larkinella rosea</name>
    <dbReference type="NCBI Taxonomy" id="2025312"/>
    <lineage>
        <taxon>Bacteria</taxon>
        <taxon>Pseudomonadati</taxon>
        <taxon>Bacteroidota</taxon>
        <taxon>Cytophagia</taxon>
        <taxon>Cytophagales</taxon>
        <taxon>Spirosomataceae</taxon>
        <taxon>Larkinella</taxon>
    </lineage>
</organism>
<dbReference type="InterPro" id="IPR002201">
    <property type="entry name" value="Glyco_trans_9"/>
</dbReference>
<name>A0A3P1BBF7_9BACT</name>
<comment type="caution">
    <text evidence="3">The sequence shown here is derived from an EMBL/GenBank/DDBJ whole genome shotgun (WGS) entry which is preliminary data.</text>
</comment>
<dbReference type="SUPFAM" id="SSF53756">
    <property type="entry name" value="UDP-Glycosyltransferase/glycogen phosphorylase"/>
    <property type="match status" value="1"/>
</dbReference>
<dbReference type="EMBL" id="RQJO01000016">
    <property type="protein sequence ID" value="RRA97963.1"/>
    <property type="molecule type" value="Genomic_DNA"/>
</dbReference>
<evidence type="ECO:0000256" key="1">
    <source>
        <dbReference type="ARBA" id="ARBA00022676"/>
    </source>
</evidence>
<dbReference type="RefSeq" id="WP_124879202.1">
    <property type="nucleotide sequence ID" value="NZ_RQJO01000016.1"/>
</dbReference>
<dbReference type="AlphaFoldDB" id="A0A3P1BBF7"/>
<dbReference type="PANTHER" id="PTHR30160">
    <property type="entry name" value="TETRAACYLDISACCHARIDE 4'-KINASE-RELATED"/>
    <property type="match status" value="1"/>
</dbReference>
<dbReference type="Pfam" id="PF01075">
    <property type="entry name" value="Glyco_transf_9"/>
    <property type="match status" value="1"/>
</dbReference>
<evidence type="ECO:0000256" key="2">
    <source>
        <dbReference type="ARBA" id="ARBA00022679"/>
    </source>
</evidence>
<dbReference type="Proteomes" id="UP000271925">
    <property type="component" value="Unassembled WGS sequence"/>
</dbReference>
<accession>A0A3P1BBF7</accession>
<keyword evidence="2 3" id="KW-0808">Transferase</keyword>
<gene>
    <name evidence="3" type="ORF">EHT25_30270</name>
</gene>
<dbReference type="CDD" id="cd03789">
    <property type="entry name" value="GT9_LPS_heptosyltransferase"/>
    <property type="match status" value="1"/>
</dbReference>
<evidence type="ECO:0000313" key="3">
    <source>
        <dbReference type="EMBL" id="RRA97963.1"/>
    </source>
</evidence>
<dbReference type="PANTHER" id="PTHR30160:SF1">
    <property type="entry name" value="LIPOPOLYSACCHARIDE 1,2-N-ACETYLGLUCOSAMINETRANSFERASE-RELATED"/>
    <property type="match status" value="1"/>
</dbReference>
<keyword evidence="1" id="KW-0328">Glycosyltransferase</keyword>